<dbReference type="GO" id="GO:0022857">
    <property type="term" value="F:transmembrane transporter activity"/>
    <property type="evidence" value="ECO:0007669"/>
    <property type="project" value="InterPro"/>
</dbReference>
<feature type="transmembrane region" description="Helical" evidence="2">
    <location>
        <begin position="34"/>
        <end position="55"/>
    </location>
</feature>
<dbReference type="EMBL" id="CP026309">
    <property type="protein sequence ID" value="AUV80327.1"/>
    <property type="molecule type" value="Genomic_DNA"/>
</dbReference>
<sequence length="462" mass="46943">MTERWLYAWGIGSVAFGGASLLVPLYIVELGATPVQLGILAASAAVIGAPGAIAFGRLANRVERRRALVLLTLAGVAVALAMVPLLSSIAAIIVANAVLWLVVASVAPVLTMLVVDDAPESAWSERIGRLNKYQGYGWAGGLVLGTVWPLVATPLVGTDAVTRALFWLLAACAGVSTLGAAGSLPNPAPADHVTSERRIRRVARLLSNSRRGVKGATFAFSPNRLYWTTRGIDPRRLAGRLNPALATYLAAATLFFTGFAAFWAPLPLFFTDLGFGSGEVFALYLASSVGSAVLYEGAGRFATRYDVRLLQSGALAARGLLFPVVGVVTGLGALVVGLVAAGVGLAAIGVTWAFIAVIGTAIVTRLAPPSVRGEVLGVHTALGAVAGGIGGVLGGWAASFGYLVAFGVAGGLVLLGAALVFSLRILSGGEAAAKAPADPVSAADGGVGVPAVSGEEAERRAD</sequence>
<protein>
    <submittedName>
        <fullName evidence="4">MFS transporter</fullName>
    </submittedName>
</protein>
<feature type="transmembrane region" description="Helical" evidence="2">
    <location>
        <begin position="245"/>
        <end position="269"/>
    </location>
</feature>
<dbReference type="SUPFAM" id="SSF103473">
    <property type="entry name" value="MFS general substrate transporter"/>
    <property type="match status" value="1"/>
</dbReference>
<keyword evidence="2" id="KW-0812">Transmembrane</keyword>
<dbReference type="InterPro" id="IPR020846">
    <property type="entry name" value="MFS_dom"/>
</dbReference>
<feature type="transmembrane region" description="Helical" evidence="2">
    <location>
        <begin position="319"/>
        <end position="339"/>
    </location>
</feature>
<evidence type="ECO:0000256" key="1">
    <source>
        <dbReference type="SAM" id="MobiDB-lite"/>
    </source>
</evidence>
<name>A0A2I8VEH5_9EURY</name>
<dbReference type="Gene3D" id="1.20.1250.20">
    <property type="entry name" value="MFS general substrate transporter like domains"/>
    <property type="match status" value="1"/>
</dbReference>
<feature type="transmembrane region" description="Helical" evidence="2">
    <location>
        <begin position="281"/>
        <end position="298"/>
    </location>
</feature>
<dbReference type="RefSeq" id="WP_103423835.1">
    <property type="nucleotide sequence ID" value="NZ_CP026309.1"/>
</dbReference>
<feature type="transmembrane region" description="Helical" evidence="2">
    <location>
        <begin position="92"/>
        <end position="115"/>
    </location>
</feature>
<feature type="domain" description="Major facilitator superfamily (MFS) profile" evidence="3">
    <location>
        <begin position="1"/>
        <end position="428"/>
    </location>
</feature>
<dbReference type="OrthoDB" id="86286at2157"/>
<evidence type="ECO:0000313" key="4">
    <source>
        <dbReference type="EMBL" id="AUV80327.1"/>
    </source>
</evidence>
<dbReference type="Pfam" id="PF07690">
    <property type="entry name" value="MFS_1"/>
    <property type="match status" value="1"/>
</dbReference>
<dbReference type="PANTHER" id="PTHR23518:SF2">
    <property type="entry name" value="MAJOR FACILITATOR SUPERFAMILY TRANSPORTER"/>
    <property type="match status" value="1"/>
</dbReference>
<reference evidence="4 5" key="1">
    <citation type="submission" date="2018-01" db="EMBL/GenBank/DDBJ databases">
        <title>Complete genome sequence of Salinigranum rubrum GX10T, an extremely halophilic archaeon isolated from a marine solar saltern.</title>
        <authorList>
            <person name="Han S."/>
        </authorList>
    </citation>
    <scope>NUCLEOTIDE SEQUENCE [LARGE SCALE GENOMIC DNA]</scope>
    <source>
        <strain evidence="4 5">GX10</strain>
    </source>
</reference>
<dbReference type="InterPro" id="IPR036259">
    <property type="entry name" value="MFS_trans_sf"/>
</dbReference>
<dbReference type="PROSITE" id="PS50850">
    <property type="entry name" value="MFS"/>
    <property type="match status" value="1"/>
</dbReference>
<dbReference type="KEGG" id="srub:C2R22_00515"/>
<dbReference type="GeneID" id="35590526"/>
<feature type="transmembrane region" description="Helical" evidence="2">
    <location>
        <begin position="135"/>
        <end position="152"/>
    </location>
</feature>
<dbReference type="AlphaFoldDB" id="A0A2I8VEH5"/>
<dbReference type="PANTHER" id="PTHR23518">
    <property type="entry name" value="C-METHYLTRANSFERASE"/>
    <property type="match status" value="1"/>
</dbReference>
<evidence type="ECO:0000313" key="5">
    <source>
        <dbReference type="Proteomes" id="UP000236584"/>
    </source>
</evidence>
<feature type="region of interest" description="Disordered" evidence="1">
    <location>
        <begin position="437"/>
        <end position="462"/>
    </location>
</feature>
<evidence type="ECO:0000256" key="2">
    <source>
        <dbReference type="SAM" id="Phobius"/>
    </source>
</evidence>
<feature type="transmembrane region" description="Helical" evidence="2">
    <location>
        <begin position="164"/>
        <end position="184"/>
    </location>
</feature>
<feature type="transmembrane region" description="Helical" evidence="2">
    <location>
        <begin position="402"/>
        <end position="426"/>
    </location>
</feature>
<evidence type="ECO:0000259" key="3">
    <source>
        <dbReference type="PROSITE" id="PS50850"/>
    </source>
</evidence>
<keyword evidence="2" id="KW-1133">Transmembrane helix</keyword>
<dbReference type="InterPro" id="IPR011701">
    <property type="entry name" value="MFS"/>
</dbReference>
<keyword evidence="5" id="KW-1185">Reference proteome</keyword>
<gene>
    <name evidence="4" type="ORF">C2R22_00515</name>
</gene>
<organism evidence="4 5">
    <name type="scientific">Salinigranum rubrum</name>
    <dbReference type="NCBI Taxonomy" id="755307"/>
    <lineage>
        <taxon>Archaea</taxon>
        <taxon>Methanobacteriati</taxon>
        <taxon>Methanobacteriota</taxon>
        <taxon>Stenosarchaea group</taxon>
        <taxon>Halobacteria</taxon>
        <taxon>Halobacteriales</taxon>
        <taxon>Haloferacaceae</taxon>
        <taxon>Salinigranum</taxon>
    </lineage>
</organism>
<proteinExistence type="predicted"/>
<feature type="transmembrane region" description="Helical" evidence="2">
    <location>
        <begin position="7"/>
        <end position="28"/>
    </location>
</feature>
<keyword evidence="2" id="KW-0472">Membrane</keyword>
<feature type="transmembrane region" description="Helical" evidence="2">
    <location>
        <begin position="345"/>
        <end position="363"/>
    </location>
</feature>
<dbReference type="Proteomes" id="UP000236584">
    <property type="component" value="Chromosome"/>
</dbReference>
<feature type="transmembrane region" description="Helical" evidence="2">
    <location>
        <begin position="67"/>
        <end position="86"/>
    </location>
</feature>
<accession>A0A2I8VEH5</accession>
<feature type="transmembrane region" description="Helical" evidence="2">
    <location>
        <begin position="375"/>
        <end position="396"/>
    </location>
</feature>